<protein>
    <submittedName>
        <fullName evidence="7">ABC transporter permease</fullName>
    </submittedName>
</protein>
<comment type="caution">
    <text evidence="7">The sequence shown here is derived from an EMBL/GenBank/DDBJ whole genome shotgun (WGS) entry which is preliminary data.</text>
</comment>
<dbReference type="Gene3D" id="2.40.30.170">
    <property type="match status" value="1"/>
</dbReference>
<dbReference type="GO" id="GO:0016020">
    <property type="term" value="C:membrane"/>
    <property type="evidence" value="ECO:0007669"/>
    <property type="project" value="InterPro"/>
</dbReference>
<dbReference type="Gene3D" id="1.10.287.470">
    <property type="entry name" value="Helix hairpin bin"/>
    <property type="match status" value="1"/>
</dbReference>
<dbReference type="Gene3D" id="2.40.50.100">
    <property type="match status" value="1"/>
</dbReference>
<keyword evidence="5" id="KW-0472">Membrane</keyword>
<dbReference type="InterPro" id="IPR050465">
    <property type="entry name" value="UPF0194_transport"/>
</dbReference>
<evidence type="ECO:0000259" key="6">
    <source>
        <dbReference type="Pfam" id="PF25967"/>
    </source>
</evidence>
<proteinExistence type="inferred from homology"/>
<feature type="coiled-coil region" evidence="4">
    <location>
        <begin position="209"/>
        <end position="236"/>
    </location>
</feature>
<dbReference type="STRING" id="111105.HR09_11105"/>
<dbReference type="OrthoDB" id="1957187at2"/>
<evidence type="ECO:0000256" key="3">
    <source>
        <dbReference type="ARBA" id="ARBA00023054"/>
    </source>
</evidence>
<comment type="similarity">
    <text evidence="2">Belongs to the membrane fusion protein (MFP) (TC 8.A.1) family.</text>
</comment>
<dbReference type="Gene3D" id="2.40.420.20">
    <property type="match status" value="1"/>
</dbReference>
<reference evidence="7 8" key="1">
    <citation type="submission" date="2014-08" db="EMBL/GenBank/DDBJ databases">
        <title>Porphyromonas gulae strain:COT-052_OH1451 Genome sequencing.</title>
        <authorList>
            <person name="Wallis C."/>
            <person name="Deusch O."/>
            <person name="O'Flynn C."/>
            <person name="Davis I."/>
            <person name="Jospin G."/>
            <person name="Darling A.E."/>
            <person name="Coil D.A."/>
            <person name="Alexiev A."/>
            <person name="Horsfall A."/>
            <person name="Kirkwood N."/>
            <person name="Harris S."/>
            <person name="Eisen J.A."/>
        </authorList>
    </citation>
    <scope>NUCLEOTIDE SEQUENCE [LARGE SCALE GENOMIC DNA]</scope>
    <source>
        <strain evidence="8">COT-052 OH1451</strain>
    </source>
</reference>
<dbReference type="SUPFAM" id="SSF111369">
    <property type="entry name" value="HlyD-like secretion proteins"/>
    <property type="match status" value="1"/>
</dbReference>
<dbReference type="GO" id="GO:0030313">
    <property type="term" value="C:cell envelope"/>
    <property type="evidence" value="ECO:0007669"/>
    <property type="project" value="UniProtKB-SubCell"/>
</dbReference>
<name>A0A0A2F850_9PORP</name>
<dbReference type="AlphaFoldDB" id="A0A0A2F850"/>
<evidence type="ECO:0000256" key="5">
    <source>
        <dbReference type="SAM" id="Phobius"/>
    </source>
</evidence>
<dbReference type="InterPro" id="IPR058627">
    <property type="entry name" value="MdtA-like_C"/>
</dbReference>
<evidence type="ECO:0000256" key="4">
    <source>
        <dbReference type="SAM" id="Coils"/>
    </source>
</evidence>
<gene>
    <name evidence="7" type="ORF">HR08_08550</name>
</gene>
<dbReference type="PANTHER" id="PTHR32347">
    <property type="entry name" value="EFFLUX SYSTEM COMPONENT YKNX-RELATED"/>
    <property type="match status" value="1"/>
</dbReference>
<evidence type="ECO:0000256" key="2">
    <source>
        <dbReference type="ARBA" id="ARBA00009477"/>
    </source>
</evidence>
<dbReference type="GO" id="GO:0022857">
    <property type="term" value="F:transmembrane transporter activity"/>
    <property type="evidence" value="ECO:0007669"/>
    <property type="project" value="InterPro"/>
</dbReference>
<dbReference type="PANTHER" id="PTHR32347:SF23">
    <property type="entry name" value="BLL5650 PROTEIN"/>
    <property type="match status" value="1"/>
</dbReference>
<evidence type="ECO:0000313" key="8">
    <source>
        <dbReference type="Proteomes" id="UP000030130"/>
    </source>
</evidence>
<dbReference type="EMBL" id="JRAI01000067">
    <property type="protein sequence ID" value="KGN84604.1"/>
    <property type="molecule type" value="Genomic_DNA"/>
</dbReference>
<keyword evidence="5" id="KW-1133">Transmembrane helix</keyword>
<dbReference type="InterPro" id="IPR006143">
    <property type="entry name" value="RND_pump_MFP"/>
</dbReference>
<sequence length="417" mass="47840">MDRKIEKKKTLIPRKYYPYAGGAIVILALAAWAVFGNHSTKFRAERARISIDSVRRGEFNDYVRINGQVQPINSIQISAVEGGMVAEKAVEEGAMVHKGDIIVRLTNPMLNLNILDSEAQLAEKQNFLRNTQVTMEQDRLNLKRESLNLRLDIERKKRKAEQYARLYKEKLCSREEYLQAGEDYQYAVEGSKLVMERQRQDSLYRGIQVRQMEESLHNMRRNLEMVRARVEDLNVKAPADGQLGLLDVEIGQTVGAGSRIGQINVLSDYKVEAMIDEHYIDRVKAGLAASFERQGRDFSLRVRKVYPEVRDKQFRTDFVFDGDRPDNIRTGQTYYINLRLGQPSEAIMIPRGAFYQNTGGRWIFVVTPDGKRAVRRDITIARQNPQYYEVTSGLHAGEMVITSSYDMFGDAEEIILN</sequence>
<dbReference type="RefSeq" id="WP_039421759.1">
    <property type="nucleotide sequence ID" value="NZ_JRAI01000067.1"/>
</dbReference>
<keyword evidence="5" id="KW-0812">Transmembrane</keyword>
<feature type="domain" description="Multidrug resistance protein MdtA-like C-terminal permuted SH3" evidence="6">
    <location>
        <begin position="346"/>
        <end position="405"/>
    </location>
</feature>
<keyword evidence="3 4" id="KW-0175">Coiled coil</keyword>
<evidence type="ECO:0000256" key="1">
    <source>
        <dbReference type="ARBA" id="ARBA00004196"/>
    </source>
</evidence>
<dbReference type="Proteomes" id="UP000030130">
    <property type="component" value="Unassembled WGS sequence"/>
</dbReference>
<dbReference type="Pfam" id="PF25967">
    <property type="entry name" value="RND-MFP_C"/>
    <property type="match status" value="1"/>
</dbReference>
<dbReference type="PATRIC" id="fig|111105.18.peg.1384"/>
<feature type="transmembrane region" description="Helical" evidence="5">
    <location>
        <begin position="16"/>
        <end position="35"/>
    </location>
</feature>
<dbReference type="NCBIfam" id="TIGR01730">
    <property type="entry name" value="RND_mfp"/>
    <property type="match status" value="1"/>
</dbReference>
<accession>A0A0A2F850</accession>
<organism evidence="7 8">
    <name type="scientific">Porphyromonas gulae</name>
    <dbReference type="NCBI Taxonomy" id="111105"/>
    <lineage>
        <taxon>Bacteria</taxon>
        <taxon>Pseudomonadati</taxon>
        <taxon>Bacteroidota</taxon>
        <taxon>Bacteroidia</taxon>
        <taxon>Bacteroidales</taxon>
        <taxon>Porphyromonadaceae</taxon>
        <taxon>Porphyromonas</taxon>
    </lineage>
</organism>
<dbReference type="eggNOG" id="COG0845">
    <property type="taxonomic scope" value="Bacteria"/>
</dbReference>
<evidence type="ECO:0000313" key="7">
    <source>
        <dbReference type="EMBL" id="KGN84604.1"/>
    </source>
</evidence>
<comment type="subcellular location">
    <subcellularLocation>
        <location evidence="1">Cell envelope</location>
    </subcellularLocation>
</comment>